<keyword evidence="2" id="KW-1185">Reference proteome</keyword>
<name>A0A2G3ABV1_CAPAN</name>
<dbReference type="Proteomes" id="UP000222542">
    <property type="component" value="Unassembled WGS sequence"/>
</dbReference>
<dbReference type="AlphaFoldDB" id="A0A2G3ABV1"/>
<evidence type="ECO:0000313" key="2">
    <source>
        <dbReference type="Proteomes" id="UP000222542"/>
    </source>
</evidence>
<dbReference type="STRING" id="4072.A0A2G3ABV1"/>
<protein>
    <submittedName>
        <fullName evidence="1">Uncharacterized protein</fullName>
    </submittedName>
</protein>
<gene>
    <name evidence="1" type="ORF">T459_06766</name>
</gene>
<dbReference type="Gramene" id="PHT91653">
    <property type="protein sequence ID" value="PHT91653"/>
    <property type="gene ID" value="T459_06766"/>
</dbReference>
<accession>A0A2G3ABV1</accession>
<sequence length="289" mass="33054">MKRKGHTGSWGSLVEKKESAEPFNPAWRRKWEEPKLRRDAMFQYSGFIIENVDKDGRSFDGQIEAYDLYYNIAAVQIQSDTPLPTASLAHLNDSITVDPSHSVKEESFQLRPHSNSLNLIPEDLVIVLGRFPIDPYSIMAAPGLFRQTQQLWFGMEVTNLYAAPLDVLESIIQKFPDVLEGVIVEDMGLVGTCSLEQVRSLAAIAHKCVHRTPRKRTSMDEISHAILKTRQKRLVKEDTTFFTGYDRSRMASRIEHQQDELRNMASTNEREAEPCAFYHIGICFKLNQH</sequence>
<dbReference type="EMBL" id="AYRZ02000002">
    <property type="protein sequence ID" value="PHT91653.1"/>
    <property type="molecule type" value="Genomic_DNA"/>
</dbReference>
<dbReference type="PANTHER" id="PTHR47389:SF4">
    <property type="entry name" value="OS09G0436400 PROTEIN"/>
    <property type="match status" value="1"/>
</dbReference>
<organism evidence="1 2">
    <name type="scientific">Capsicum annuum</name>
    <name type="common">Capsicum pepper</name>
    <dbReference type="NCBI Taxonomy" id="4072"/>
    <lineage>
        <taxon>Eukaryota</taxon>
        <taxon>Viridiplantae</taxon>
        <taxon>Streptophyta</taxon>
        <taxon>Embryophyta</taxon>
        <taxon>Tracheophyta</taxon>
        <taxon>Spermatophyta</taxon>
        <taxon>Magnoliopsida</taxon>
        <taxon>eudicotyledons</taxon>
        <taxon>Gunneridae</taxon>
        <taxon>Pentapetalae</taxon>
        <taxon>asterids</taxon>
        <taxon>lamiids</taxon>
        <taxon>Solanales</taxon>
        <taxon>Solanaceae</taxon>
        <taxon>Solanoideae</taxon>
        <taxon>Capsiceae</taxon>
        <taxon>Capsicum</taxon>
    </lineage>
</organism>
<dbReference type="PANTHER" id="PTHR47389">
    <property type="entry name" value="OS09G0436400 PROTEIN"/>
    <property type="match status" value="1"/>
</dbReference>
<reference evidence="1 2" key="2">
    <citation type="journal article" date="2017" name="Genome Biol.">
        <title>New reference genome sequences of hot pepper reveal the massive evolution of plant disease-resistance genes by retroduplication.</title>
        <authorList>
            <person name="Kim S."/>
            <person name="Park J."/>
            <person name="Yeom S.I."/>
            <person name="Kim Y.M."/>
            <person name="Seo E."/>
            <person name="Kim K.T."/>
            <person name="Kim M.S."/>
            <person name="Lee J.M."/>
            <person name="Cheong K."/>
            <person name="Shin H.S."/>
            <person name="Kim S.B."/>
            <person name="Han K."/>
            <person name="Lee J."/>
            <person name="Park M."/>
            <person name="Lee H.A."/>
            <person name="Lee H.Y."/>
            <person name="Lee Y."/>
            <person name="Oh S."/>
            <person name="Lee J.H."/>
            <person name="Choi E."/>
            <person name="Choi E."/>
            <person name="Lee S.E."/>
            <person name="Jeon J."/>
            <person name="Kim H."/>
            <person name="Choi G."/>
            <person name="Song H."/>
            <person name="Lee J."/>
            <person name="Lee S.C."/>
            <person name="Kwon J.K."/>
            <person name="Lee H.Y."/>
            <person name="Koo N."/>
            <person name="Hong Y."/>
            <person name="Kim R.W."/>
            <person name="Kang W.H."/>
            <person name="Huh J.H."/>
            <person name="Kang B.C."/>
            <person name="Yang T.J."/>
            <person name="Lee Y.H."/>
            <person name="Bennetzen J.L."/>
            <person name="Choi D."/>
        </authorList>
    </citation>
    <scope>NUCLEOTIDE SEQUENCE [LARGE SCALE GENOMIC DNA]</scope>
    <source>
        <strain evidence="2">cv. CM334</strain>
    </source>
</reference>
<evidence type="ECO:0000313" key="1">
    <source>
        <dbReference type="EMBL" id="PHT91653.1"/>
    </source>
</evidence>
<proteinExistence type="predicted"/>
<comment type="caution">
    <text evidence="1">The sequence shown here is derived from an EMBL/GenBank/DDBJ whole genome shotgun (WGS) entry which is preliminary data.</text>
</comment>
<reference evidence="1 2" key="1">
    <citation type="journal article" date="2014" name="Nat. Genet.">
        <title>Genome sequence of the hot pepper provides insights into the evolution of pungency in Capsicum species.</title>
        <authorList>
            <person name="Kim S."/>
            <person name="Park M."/>
            <person name="Yeom S.I."/>
            <person name="Kim Y.M."/>
            <person name="Lee J.M."/>
            <person name="Lee H.A."/>
            <person name="Seo E."/>
            <person name="Choi J."/>
            <person name="Cheong K."/>
            <person name="Kim K.T."/>
            <person name="Jung K."/>
            <person name="Lee G.W."/>
            <person name="Oh S.K."/>
            <person name="Bae C."/>
            <person name="Kim S.B."/>
            <person name="Lee H.Y."/>
            <person name="Kim S.Y."/>
            <person name="Kim M.S."/>
            <person name="Kang B.C."/>
            <person name="Jo Y.D."/>
            <person name="Yang H.B."/>
            <person name="Jeong H.J."/>
            <person name="Kang W.H."/>
            <person name="Kwon J.K."/>
            <person name="Shin C."/>
            <person name="Lim J.Y."/>
            <person name="Park J.H."/>
            <person name="Huh J.H."/>
            <person name="Kim J.S."/>
            <person name="Kim B.D."/>
            <person name="Cohen O."/>
            <person name="Paran I."/>
            <person name="Suh M.C."/>
            <person name="Lee S.B."/>
            <person name="Kim Y.K."/>
            <person name="Shin Y."/>
            <person name="Noh S.J."/>
            <person name="Park J."/>
            <person name="Seo Y.S."/>
            <person name="Kwon S.Y."/>
            <person name="Kim H.A."/>
            <person name="Park J.M."/>
            <person name="Kim H.J."/>
            <person name="Choi S.B."/>
            <person name="Bosland P.W."/>
            <person name="Reeves G."/>
            <person name="Jo S.H."/>
            <person name="Lee B.W."/>
            <person name="Cho H.T."/>
            <person name="Choi H.S."/>
            <person name="Lee M.S."/>
            <person name="Yu Y."/>
            <person name="Do Choi Y."/>
            <person name="Park B.S."/>
            <person name="van Deynze A."/>
            <person name="Ashrafi H."/>
            <person name="Hill T."/>
            <person name="Kim W.T."/>
            <person name="Pai H.S."/>
            <person name="Ahn H.K."/>
            <person name="Yeam I."/>
            <person name="Giovannoni J.J."/>
            <person name="Rose J.K."/>
            <person name="Sorensen I."/>
            <person name="Lee S.J."/>
            <person name="Kim R.W."/>
            <person name="Choi I.Y."/>
            <person name="Choi B.S."/>
            <person name="Lim J.S."/>
            <person name="Lee Y.H."/>
            <person name="Choi D."/>
        </authorList>
    </citation>
    <scope>NUCLEOTIDE SEQUENCE [LARGE SCALE GENOMIC DNA]</scope>
    <source>
        <strain evidence="2">cv. CM334</strain>
    </source>
</reference>